<sequence>MTKKQVMHQSVMETALSSKERDYMSFQMMTFFCRSSSNPLLCAACRVYQGEAVMSTKKVAYSSLLCDRSLTQQKPASCCCRHSIMQFNAEQCRQGLSAPTKLSAVALLFSLISPTHQHPTFNTS</sequence>
<dbReference type="Proteomes" id="UP001469553">
    <property type="component" value="Unassembled WGS sequence"/>
</dbReference>
<protein>
    <submittedName>
        <fullName evidence="1">Uncharacterized protein</fullName>
    </submittedName>
</protein>
<comment type="caution">
    <text evidence="1">The sequence shown here is derived from an EMBL/GenBank/DDBJ whole genome shotgun (WGS) entry which is preliminary data.</text>
</comment>
<gene>
    <name evidence="1" type="ORF">AMECASPLE_005673</name>
</gene>
<keyword evidence="2" id="KW-1185">Reference proteome</keyword>
<proteinExistence type="predicted"/>
<name>A0ABV1A6A9_9TELE</name>
<evidence type="ECO:0000313" key="1">
    <source>
        <dbReference type="EMBL" id="MEQ2313796.1"/>
    </source>
</evidence>
<reference evidence="1 2" key="1">
    <citation type="submission" date="2021-06" db="EMBL/GenBank/DDBJ databases">
        <authorList>
            <person name="Palmer J.M."/>
        </authorList>
    </citation>
    <scope>NUCLEOTIDE SEQUENCE [LARGE SCALE GENOMIC DNA]</scope>
    <source>
        <strain evidence="1 2">AS_MEX2019</strain>
        <tissue evidence="1">Muscle</tissue>
    </source>
</reference>
<accession>A0ABV1A6A9</accession>
<evidence type="ECO:0000313" key="2">
    <source>
        <dbReference type="Proteomes" id="UP001469553"/>
    </source>
</evidence>
<dbReference type="EMBL" id="JAHRIP010084903">
    <property type="protein sequence ID" value="MEQ2313796.1"/>
    <property type="molecule type" value="Genomic_DNA"/>
</dbReference>
<organism evidence="1 2">
    <name type="scientific">Ameca splendens</name>
    <dbReference type="NCBI Taxonomy" id="208324"/>
    <lineage>
        <taxon>Eukaryota</taxon>
        <taxon>Metazoa</taxon>
        <taxon>Chordata</taxon>
        <taxon>Craniata</taxon>
        <taxon>Vertebrata</taxon>
        <taxon>Euteleostomi</taxon>
        <taxon>Actinopterygii</taxon>
        <taxon>Neopterygii</taxon>
        <taxon>Teleostei</taxon>
        <taxon>Neoteleostei</taxon>
        <taxon>Acanthomorphata</taxon>
        <taxon>Ovalentaria</taxon>
        <taxon>Atherinomorphae</taxon>
        <taxon>Cyprinodontiformes</taxon>
        <taxon>Goodeidae</taxon>
        <taxon>Ameca</taxon>
    </lineage>
</organism>